<evidence type="ECO:0000313" key="1">
    <source>
        <dbReference type="EMBL" id="AKH48605.1"/>
    </source>
</evidence>
<dbReference type="EMBL" id="KR029606">
    <property type="protein sequence ID" value="AKH48605.1"/>
    <property type="molecule type" value="Genomic_DNA"/>
</dbReference>
<dbReference type="Gene3D" id="3.30.420.280">
    <property type="match status" value="1"/>
</dbReference>
<proteinExistence type="predicted"/>
<organism evidence="1">
    <name type="scientific">uncultured marine virus</name>
    <dbReference type="NCBI Taxonomy" id="186617"/>
    <lineage>
        <taxon>Viruses</taxon>
        <taxon>environmental samples</taxon>
    </lineage>
</organism>
<dbReference type="Pfam" id="PF03237">
    <property type="entry name" value="Terminase_6N"/>
    <property type="match status" value="1"/>
</dbReference>
<reference evidence="1" key="1">
    <citation type="journal article" date="2015" name="Front. Microbiol.">
        <title>Combining genomic sequencing methods to explore viral diversity and reveal potential virus-host interactions.</title>
        <authorList>
            <person name="Chow C.E."/>
            <person name="Winget D.M."/>
            <person name="White R.A.III."/>
            <person name="Hallam S.J."/>
            <person name="Suttle C.A."/>
        </authorList>
    </citation>
    <scope>NUCLEOTIDE SEQUENCE</scope>
    <source>
        <strain evidence="1">Oxic1_11</strain>
    </source>
</reference>
<reference evidence="1" key="2">
    <citation type="submission" date="2015-03" db="EMBL/GenBank/DDBJ databases">
        <authorList>
            <person name="Chow C.-E.T."/>
            <person name="Winget D.M."/>
            <person name="White R.A.III."/>
            <person name="Hallam S.J."/>
            <person name="Suttle C.A."/>
        </authorList>
    </citation>
    <scope>NUCLEOTIDE SEQUENCE</scope>
    <source>
        <strain evidence="1">Oxic1_11</strain>
    </source>
</reference>
<sequence>MDIKIPYTPRKHQAHLHRQIDKHRWNVLVCHRRFGKTVCMINHLIRSALLSKLSNPRFAYIAPTFKQAKSIAWDYMKQFTAKIPHTKFNETELRVDLPNGARITLLGSESPDGLRGIYLDGCVIDEYANVNSKLFPEIIRPALSDRKGYCVFIGTPMGMNNNFYELYQHAQGAEDWFNYKAKASDTKIVDDDELVKAKEVMGEKKYNQEFECDWIANIEGAVYGDVIAKLDDDKQLTRVPYDPALPVSTAWDLGVSDHSSIIFYQQLGRSINIIDYHEEKGQGLPYYIKMIDQKEYVYKDHFAPHDIEVTEFGNGKTRREVATQLGLRFKVVPKIPLEDGIHATTMILPRCYIDTDHCKKLIDALRHYHRKYIDKNRMFRSKPVHDWSSHACDAMRYLAVGLQEINTRQSAPQSVADNSYRII</sequence>
<protein>
    <recommendedName>
        <fullName evidence="2">Terminase large subunit</fullName>
    </recommendedName>
</protein>
<dbReference type="Gene3D" id="3.40.50.300">
    <property type="entry name" value="P-loop containing nucleotide triphosphate hydrolases"/>
    <property type="match status" value="1"/>
</dbReference>
<accession>A0A0F7L9M5</accession>
<evidence type="ECO:0008006" key="2">
    <source>
        <dbReference type="Google" id="ProtNLM"/>
    </source>
</evidence>
<name>A0A0F7L9M5_9VIRU</name>
<dbReference type="InterPro" id="IPR027417">
    <property type="entry name" value="P-loop_NTPase"/>
</dbReference>